<reference evidence="1 2" key="1">
    <citation type="submission" date="2014-06" db="EMBL/GenBank/DDBJ databases">
        <title>Draft genome sequence of Paenibacillus sp. MSt1.</title>
        <authorList>
            <person name="Aw Y.K."/>
            <person name="Ong K.S."/>
            <person name="Gan H.M."/>
            <person name="Lee S.M."/>
        </authorList>
    </citation>
    <scope>NUCLEOTIDE SEQUENCE [LARGE SCALE GENOMIC DNA]</scope>
    <source>
        <strain evidence="1 2">MSt1</strain>
    </source>
</reference>
<organism evidence="1 2">
    <name type="scientific">Paenibacillus tyrfis</name>
    <dbReference type="NCBI Taxonomy" id="1501230"/>
    <lineage>
        <taxon>Bacteria</taxon>
        <taxon>Bacillati</taxon>
        <taxon>Bacillota</taxon>
        <taxon>Bacilli</taxon>
        <taxon>Bacillales</taxon>
        <taxon>Paenibacillaceae</taxon>
        <taxon>Paenibacillus</taxon>
    </lineage>
</organism>
<protein>
    <submittedName>
        <fullName evidence="1">Uncharacterized protein</fullName>
    </submittedName>
</protein>
<gene>
    <name evidence="1" type="ORF">ET33_31800</name>
</gene>
<evidence type="ECO:0000313" key="2">
    <source>
        <dbReference type="Proteomes" id="UP000028123"/>
    </source>
</evidence>
<accession>A0A081P6W8</accession>
<sequence length="124" mass="14313">MPYTHMILEVHCLYGLGEQKENEPVPNFCKRGARRLGYHCMENKCAFMAFTDAPYEIAYSGHEGVVPDGNALIGFGGDMEPSDYATHKTEELKNLWEKICRKKIQEAYDEYMVFFKGKYGKQEQ</sequence>
<comment type="caution">
    <text evidence="1">The sequence shown here is derived from an EMBL/GenBank/DDBJ whole genome shotgun (WGS) entry which is preliminary data.</text>
</comment>
<proteinExistence type="predicted"/>
<dbReference type="EMBL" id="JNVM01000006">
    <property type="protein sequence ID" value="KEQ26441.1"/>
    <property type="molecule type" value="Genomic_DNA"/>
</dbReference>
<evidence type="ECO:0000313" key="1">
    <source>
        <dbReference type="EMBL" id="KEQ26441.1"/>
    </source>
</evidence>
<dbReference type="Proteomes" id="UP000028123">
    <property type="component" value="Unassembled WGS sequence"/>
</dbReference>
<keyword evidence="2" id="KW-1185">Reference proteome</keyword>
<dbReference type="AlphaFoldDB" id="A0A081P6W8"/>
<name>A0A081P6W8_9BACL</name>